<feature type="compositionally biased region" description="Low complexity" evidence="1">
    <location>
        <begin position="1"/>
        <end position="13"/>
    </location>
</feature>
<dbReference type="AlphaFoldDB" id="A0A380MNB3"/>
<organism evidence="3 4">
    <name type="scientific">Streptomyces griseus</name>
    <dbReference type="NCBI Taxonomy" id="1911"/>
    <lineage>
        <taxon>Bacteria</taxon>
        <taxon>Bacillati</taxon>
        <taxon>Actinomycetota</taxon>
        <taxon>Actinomycetes</taxon>
        <taxon>Kitasatosporales</taxon>
        <taxon>Streptomycetaceae</taxon>
        <taxon>Streptomyces</taxon>
    </lineage>
</organism>
<reference evidence="3 4" key="1">
    <citation type="submission" date="2018-06" db="EMBL/GenBank/DDBJ databases">
        <authorList>
            <consortium name="Pathogen Informatics"/>
            <person name="Doyle S."/>
        </authorList>
    </citation>
    <scope>NUCLEOTIDE SEQUENCE [LARGE SCALE GENOMIC DNA]</scope>
    <source>
        <strain evidence="3 4">NCTC7807</strain>
    </source>
</reference>
<protein>
    <submittedName>
        <fullName evidence="3">Lantibiotic dehydratase domain-containing protein</fullName>
    </submittedName>
</protein>
<gene>
    <name evidence="3" type="ORF">NCTC7807_00714</name>
</gene>
<dbReference type="Pfam" id="PF04738">
    <property type="entry name" value="Lant_dehydr_N"/>
    <property type="match status" value="1"/>
</dbReference>
<proteinExistence type="predicted"/>
<evidence type="ECO:0000313" key="3">
    <source>
        <dbReference type="EMBL" id="SUO94120.1"/>
    </source>
</evidence>
<evidence type="ECO:0000313" key="4">
    <source>
        <dbReference type="Proteomes" id="UP000254150"/>
    </source>
</evidence>
<sequence length="921" mass="99423">MTSGRGTPAAMPAPDAPGPRPGRPREAFVLRTAGLPVETVRPLRAPGARRWADDVLDAAARLTADGEALGDLLHPLIGGTEDEAERRALLKLRREVFNNRLPKDPGAARALVAARDPRTAGALGDWLTRRAALAAREAEGTGLLASETARARAALCAAAGEDRLRKGLLLASPTLDAGLDAYVRRTAADPAATPDKKHRKIERSLLSYLYRTACKTSPFSTFTGVGLGTFSDGEAHEGPGAFPLAVADAWPTAARLNTAAVGRLAATVLADPARRADLPVTVASGWGREADRVRYVRRWVTEGDEATAVTFDSVKDRLFYLRRSGTLDRLLGHFEEHGTLRYGALSAWLAADRGATEADVAQYLDALLALGLVRVPCLDVTVHDTDPLRAFQSALREVGRPWADRLADRLEPAAACVDKFAAAEPDRRRLLLENLRAELATVQRSLGAEQSRVPQTVLYEDCAVPADGPTGLTLSADRWAEAAGEPLARLERVLPAFDLTLPHRLTLKGFFTARFGRGGRCDDLVKLVHDFHEDFFDQYLSFTSQRPAFGPDGDHNPEENWLGLPELKALDAARAAFLTGMRERWAAHEGDGDLVLDEDLLDAAAAPLAPLAPAFAPMSHHVQLADRPDGPLAVLNRSYGGLSFPFSRFTHLFDGLGERLLAAGAEAAPPGAVLAEVTGGPVTSNLNLHARLTEYEIVGPGESGTLEPRFQLGLDDLFLVHDEEQDRLVLRSVRLEREVIPVYLGYLVPLALPELPRTLLLLSPTSMSPLNVWGGVPDRPPVDGVTHRPRVRHGSLVLARRSWGVDARNLPLRAPGTDDATWFLGWHRFRRAHGLPARVYATVSDSGARGATGAKPSYVDFDSPLSLAAFEALLRTDKARAVLREALPDEDGLHAASSRGRHVTELAVETLPAPTPARTAP</sequence>
<evidence type="ECO:0000256" key="1">
    <source>
        <dbReference type="SAM" id="MobiDB-lite"/>
    </source>
</evidence>
<feature type="region of interest" description="Disordered" evidence="1">
    <location>
        <begin position="1"/>
        <end position="25"/>
    </location>
</feature>
<feature type="domain" description="Lantibiotic dehydratase N-terminal" evidence="2">
    <location>
        <begin position="163"/>
        <end position="845"/>
    </location>
</feature>
<accession>A0A380MNB3</accession>
<evidence type="ECO:0000259" key="2">
    <source>
        <dbReference type="Pfam" id="PF04738"/>
    </source>
</evidence>
<dbReference type="InterPro" id="IPR006827">
    <property type="entry name" value="Lant_deHydtase_N"/>
</dbReference>
<name>A0A380MNB3_STRGR</name>
<dbReference type="Proteomes" id="UP000254150">
    <property type="component" value="Unassembled WGS sequence"/>
</dbReference>
<dbReference type="EMBL" id="UHID01000001">
    <property type="protein sequence ID" value="SUO94120.1"/>
    <property type="molecule type" value="Genomic_DNA"/>
</dbReference>